<dbReference type="InterPro" id="IPR032799">
    <property type="entry name" value="TAXi_C"/>
</dbReference>
<name>A0A835BL06_9POAL</name>
<sequence length="156" mass="17407">MITGLPQWHSCILMLQLAYMSSTTPVASLAVLVSLIVCATTLSSSGAAAVRVGLTRIHWSRNLIWTQCAALRRRPVDSADMVLPVDSYMISYVISGSAVWCLAMRNHTDGEPSILGNYHQQNMHVLYDLCQETLSYCRLLRPIAERSDQIRELQIV</sequence>
<accession>A0A835BL06</accession>
<comment type="caution">
    <text evidence="2">The sequence shown here is derived from an EMBL/GenBank/DDBJ whole genome shotgun (WGS) entry which is preliminary data.</text>
</comment>
<protein>
    <recommendedName>
        <fullName evidence="1">Xylanase inhibitor C-terminal domain-containing protein</fullName>
    </recommendedName>
</protein>
<keyword evidence="3" id="KW-1185">Reference proteome</keyword>
<reference evidence="2" key="1">
    <citation type="submission" date="2020-07" db="EMBL/GenBank/DDBJ databases">
        <title>Genome sequence and genetic diversity analysis of an under-domesticated orphan crop, white fonio (Digitaria exilis).</title>
        <authorList>
            <person name="Bennetzen J.L."/>
            <person name="Chen S."/>
            <person name="Ma X."/>
            <person name="Wang X."/>
            <person name="Yssel A.E.J."/>
            <person name="Chaluvadi S.R."/>
            <person name="Johnson M."/>
            <person name="Gangashetty P."/>
            <person name="Hamidou F."/>
            <person name="Sanogo M.D."/>
            <person name="Zwaenepoel A."/>
            <person name="Wallace J."/>
            <person name="Van De Peer Y."/>
            <person name="Van Deynze A."/>
        </authorList>
    </citation>
    <scope>NUCLEOTIDE SEQUENCE</scope>
    <source>
        <tissue evidence="2">Leaves</tissue>
    </source>
</reference>
<organism evidence="2 3">
    <name type="scientific">Digitaria exilis</name>
    <dbReference type="NCBI Taxonomy" id="1010633"/>
    <lineage>
        <taxon>Eukaryota</taxon>
        <taxon>Viridiplantae</taxon>
        <taxon>Streptophyta</taxon>
        <taxon>Embryophyta</taxon>
        <taxon>Tracheophyta</taxon>
        <taxon>Spermatophyta</taxon>
        <taxon>Magnoliopsida</taxon>
        <taxon>Liliopsida</taxon>
        <taxon>Poales</taxon>
        <taxon>Poaceae</taxon>
        <taxon>PACMAD clade</taxon>
        <taxon>Panicoideae</taxon>
        <taxon>Panicodae</taxon>
        <taxon>Paniceae</taxon>
        <taxon>Anthephorinae</taxon>
        <taxon>Digitaria</taxon>
    </lineage>
</organism>
<dbReference type="SUPFAM" id="SSF50630">
    <property type="entry name" value="Acid proteases"/>
    <property type="match status" value="1"/>
</dbReference>
<evidence type="ECO:0000259" key="1">
    <source>
        <dbReference type="Pfam" id="PF14541"/>
    </source>
</evidence>
<dbReference type="InterPro" id="IPR021109">
    <property type="entry name" value="Peptidase_aspartic_dom_sf"/>
</dbReference>
<gene>
    <name evidence="2" type="ORF">HU200_034399</name>
</gene>
<dbReference type="OrthoDB" id="660550at2759"/>
<feature type="domain" description="Xylanase inhibitor C-terminal" evidence="1">
    <location>
        <begin position="85"/>
        <end position="136"/>
    </location>
</feature>
<dbReference type="EMBL" id="JACEFO010001827">
    <property type="protein sequence ID" value="KAF8700459.1"/>
    <property type="molecule type" value="Genomic_DNA"/>
</dbReference>
<dbReference type="AlphaFoldDB" id="A0A835BL06"/>
<evidence type="ECO:0000313" key="2">
    <source>
        <dbReference type="EMBL" id="KAF8700459.1"/>
    </source>
</evidence>
<evidence type="ECO:0000313" key="3">
    <source>
        <dbReference type="Proteomes" id="UP000636709"/>
    </source>
</evidence>
<dbReference type="Proteomes" id="UP000636709">
    <property type="component" value="Unassembled WGS sequence"/>
</dbReference>
<dbReference type="Gene3D" id="2.40.70.10">
    <property type="entry name" value="Acid Proteases"/>
    <property type="match status" value="1"/>
</dbReference>
<proteinExistence type="predicted"/>
<dbReference type="Pfam" id="PF14541">
    <property type="entry name" value="TAXi_C"/>
    <property type="match status" value="1"/>
</dbReference>